<reference evidence="1 2" key="1">
    <citation type="submission" date="2015-05" db="EMBL/GenBank/DDBJ databases">
        <title>Draft genome sequence of Microvirga vignae strain BR3299, a novel nitrogen fixing bacteria isolated from Brazil semi-aired region.</title>
        <authorList>
            <person name="Zilli J.E."/>
            <person name="Passos S.R."/>
            <person name="Leite J."/>
            <person name="Baldani J.I."/>
            <person name="Xavier G.R."/>
            <person name="Rumjaneck N.G."/>
            <person name="Simoes-Araujo J.L."/>
        </authorList>
    </citation>
    <scope>NUCLEOTIDE SEQUENCE [LARGE SCALE GENOMIC DNA]</scope>
    <source>
        <strain evidence="1 2">BR3299</strain>
    </source>
</reference>
<name>A0A0H1RMR9_9HYPH</name>
<comment type="caution">
    <text evidence="1">The sequence shown here is derived from an EMBL/GenBank/DDBJ whole genome shotgun (WGS) entry which is preliminary data.</text>
</comment>
<protein>
    <submittedName>
        <fullName evidence="1">Uncharacterized protein</fullName>
    </submittedName>
</protein>
<evidence type="ECO:0000313" key="1">
    <source>
        <dbReference type="EMBL" id="KLK93942.1"/>
    </source>
</evidence>
<dbReference type="Proteomes" id="UP000035489">
    <property type="component" value="Unassembled WGS sequence"/>
</dbReference>
<organism evidence="1 2">
    <name type="scientific">Microvirga vignae</name>
    <dbReference type="NCBI Taxonomy" id="1225564"/>
    <lineage>
        <taxon>Bacteria</taxon>
        <taxon>Pseudomonadati</taxon>
        <taxon>Pseudomonadota</taxon>
        <taxon>Alphaproteobacteria</taxon>
        <taxon>Hyphomicrobiales</taxon>
        <taxon>Methylobacteriaceae</taxon>
        <taxon>Microvirga</taxon>
    </lineage>
</organism>
<dbReference type="PATRIC" id="fig|1225564.3.peg.1572"/>
<keyword evidence="2" id="KW-1185">Reference proteome</keyword>
<dbReference type="EMBL" id="LCYG01000016">
    <property type="protein sequence ID" value="KLK93942.1"/>
    <property type="molecule type" value="Genomic_DNA"/>
</dbReference>
<accession>A0A0H1RMR9</accession>
<sequence>MRPNALSCAGFDLVTGFFKHQHDDLPEARLARDLSEALMILVAQAIGRCELHSLATPER</sequence>
<evidence type="ECO:0000313" key="2">
    <source>
        <dbReference type="Proteomes" id="UP000035489"/>
    </source>
</evidence>
<gene>
    <name evidence="1" type="ORF">AA309_05535</name>
</gene>
<dbReference type="AlphaFoldDB" id="A0A0H1RMR9"/>
<proteinExistence type="predicted"/>